<dbReference type="EMBL" id="BGZN01000001">
    <property type="protein sequence ID" value="GBR72526.1"/>
    <property type="molecule type" value="Genomic_DNA"/>
</dbReference>
<dbReference type="InterPro" id="IPR003661">
    <property type="entry name" value="HisK_dim/P_dom"/>
</dbReference>
<dbReference type="GO" id="GO:0000155">
    <property type="term" value="F:phosphorelay sensor kinase activity"/>
    <property type="evidence" value="ECO:0007669"/>
    <property type="project" value="InterPro"/>
</dbReference>
<gene>
    <name evidence="3" type="ORF">NO1_0038</name>
</gene>
<dbReference type="Gene3D" id="1.10.287.130">
    <property type="match status" value="1"/>
</dbReference>
<protein>
    <recommendedName>
        <fullName evidence="2">histidine kinase</fullName>
        <ecNumber evidence="2">2.7.13.3</ecNumber>
    </recommendedName>
</protein>
<dbReference type="Proteomes" id="UP000269352">
    <property type="component" value="Unassembled WGS sequence"/>
</dbReference>
<dbReference type="CDD" id="cd00082">
    <property type="entry name" value="HisKA"/>
    <property type="match status" value="1"/>
</dbReference>
<reference evidence="3 4" key="1">
    <citation type="journal article" date="2019" name="ISME J.">
        <title>Genome analyses of uncultured TG2/ZB3 bacteria in 'Margulisbacteria' specifically attached to ectosymbiotic spirochetes of protists in the termite gut.</title>
        <authorList>
            <person name="Utami Y.D."/>
            <person name="Kuwahara H."/>
            <person name="Igai K."/>
            <person name="Murakami T."/>
            <person name="Sugaya K."/>
            <person name="Morikawa T."/>
            <person name="Nagura Y."/>
            <person name="Yuki M."/>
            <person name="Deevong P."/>
            <person name="Inoue T."/>
            <person name="Kihara K."/>
            <person name="Lo N."/>
            <person name="Yamada A."/>
            <person name="Ohkuma M."/>
            <person name="Hongoh Y."/>
        </authorList>
    </citation>
    <scope>NUCLEOTIDE SEQUENCE [LARGE SCALE GENOMIC DNA]</scope>
    <source>
        <strain evidence="3">NkOx7-01</strain>
    </source>
</reference>
<organism evidence="3 4">
    <name type="scientific">Termititenax aidoneus</name>
    <dbReference type="NCBI Taxonomy" id="2218524"/>
    <lineage>
        <taxon>Bacteria</taxon>
        <taxon>Bacillati</taxon>
        <taxon>Candidatus Margulisiibacteriota</taxon>
        <taxon>Candidatus Termititenacia</taxon>
        <taxon>Candidatus Termititenacales</taxon>
        <taxon>Candidatus Termititenacaceae</taxon>
        <taxon>Candidatus Termititenax</taxon>
    </lineage>
</organism>
<comment type="caution">
    <text evidence="3">The sequence shown here is derived from an EMBL/GenBank/DDBJ whole genome shotgun (WGS) entry which is preliminary data.</text>
</comment>
<proteinExistence type="predicted"/>
<comment type="catalytic activity">
    <reaction evidence="1">
        <text>ATP + protein L-histidine = ADP + protein N-phospho-L-histidine.</text>
        <dbReference type="EC" id="2.7.13.3"/>
    </reaction>
</comment>
<name>A0A388T746_TERA1</name>
<evidence type="ECO:0000313" key="3">
    <source>
        <dbReference type="EMBL" id="GBR72526.1"/>
    </source>
</evidence>
<evidence type="ECO:0000256" key="2">
    <source>
        <dbReference type="ARBA" id="ARBA00012438"/>
    </source>
</evidence>
<evidence type="ECO:0000313" key="4">
    <source>
        <dbReference type="Proteomes" id="UP000269352"/>
    </source>
</evidence>
<evidence type="ECO:0000256" key="1">
    <source>
        <dbReference type="ARBA" id="ARBA00000085"/>
    </source>
</evidence>
<sequence length="74" mass="8606">MPVKEIIEKFTTQMIHDVRTPLTVLGMLHTTMQNHLAQAPEMRDELTIFKEELGKIEQIIAKYRADLRGQLESQ</sequence>
<dbReference type="SUPFAM" id="SSF47384">
    <property type="entry name" value="Homodimeric domain of signal transducing histidine kinase"/>
    <property type="match status" value="1"/>
</dbReference>
<dbReference type="InterPro" id="IPR036097">
    <property type="entry name" value="HisK_dim/P_sf"/>
</dbReference>
<keyword evidence="4" id="KW-1185">Reference proteome</keyword>
<dbReference type="EC" id="2.7.13.3" evidence="2"/>
<accession>A0A388T746</accession>
<dbReference type="AlphaFoldDB" id="A0A388T746"/>